<dbReference type="PANTHER" id="PTHR42872:SF3">
    <property type="entry name" value="PROTEIN-GLUTAMATE METHYLESTERASE_PROTEIN-GLUTAMINE GLUTAMINASE 1"/>
    <property type="match status" value="1"/>
</dbReference>
<dbReference type="PIRSF" id="PIRSF000876">
    <property type="entry name" value="RR_chemtxs_CheB"/>
    <property type="match status" value="1"/>
</dbReference>
<comment type="domain">
    <text evidence="4">Contains a C-terminal catalytic domain, and an N-terminal region which modulates catalytic activity.</text>
</comment>
<evidence type="ECO:0000256" key="5">
    <source>
        <dbReference type="PROSITE-ProRule" id="PRU00050"/>
    </source>
</evidence>
<dbReference type="CDD" id="cd16432">
    <property type="entry name" value="CheB_Rec"/>
    <property type="match status" value="1"/>
</dbReference>
<feature type="domain" description="CheB-type methylesterase" evidence="8">
    <location>
        <begin position="184"/>
        <end position="379"/>
    </location>
</feature>
<dbReference type="Gene3D" id="3.40.50.2300">
    <property type="match status" value="1"/>
</dbReference>
<protein>
    <recommendedName>
        <fullName evidence="4">Protein-glutamate methylesterase/protein-glutamine glutaminase</fullName>
        <ecNumber evidence="4">3.1.1.61</ecNumber>
        <ecNumber evidence="4">3.5.1.44</ecNumber>
    </recommendedName>
</protein>
<dbReference type="PROSITE" id="PS50110">
    <property type="entry name" value="RESPONSE_REGULATORY"/>
    <property type="match status" value="1"/>
</dbReference>
<dbReference type="CDD" id="cd17541">
    <property type="entry name" value="REC_CheB-like"/>
    <property type="match status" value="1"/>
</dbReference>
<dbReference type="Pfam" id="PF01339">
    <property type="entry name" value="CheB_methylest"/>
    <property type="match status" value="1"/>
</dbReference>
<dbReference type="Gene3D" id="3.40.50.180">
    <property type="entry name" value="Methylesterase CheB, C-terminal domain"/>
    <property type="match status" value="1"/>
</dbReference>
<comment type="similarity">
    <text evidence="4">Belongs to the CheB family.</text>
</comment>
<dbReference type="EMBL" id="JAATNW010000003">
    <property type="protein sequence ID" value="NMH59607.1"/>
    <property type="molecule type" value="Genomic_DNA"/>
</dbReference>
<dbReference type="Pfam" id="PF00072">
    <property type="entry name" value="Response_reg"/>
    <property type="match status" value="1"/>
</dbReference>
<dbReference type="NCBIfam" id="NF001965">
    <property type="entry name" value="PRK00742.1"/>
    <property type="match status" value="1"/>
</dbReference>
<keyword evidence="10" id="KW-1185">Reference proteome</keyword>
<comment type="subcellular location">
    <subcellularLocation>
        <location evidence="4">Cytoplasm</location>
    </subcellularLocation>
</comment>
<feature type="active site" evidence="4 5">
    <location>
        <position position="223"/>
    </location>
</feature>
<dbReference type="PROSITE" id="PS50122">
    <property type="entry name" value="CHEB"/>
    <property type="match status" value="1"/>
</dbReference>
<dbReference type="RefSeq" id="WP_169210170.1">
    <property type="nucleotide sequence ID" value="NZ_JAATNW010000003.1"/>
</dbReference>
<evidence type="ECO:0000256" key="1">
    <source>
        <dbReference type="ARBA" id="ARBA00022500"/>
    </source>
</evidence>
<sequence length="379" mass="40930">MVFKVLVVDDSTFYRRRVREILNEDRELEVVGEARNGQDAIDKIMALSPDVVTMDVEMPIMDGISAVKAIMEKKPLPILMFSSLTHHGAQATLDALEAGAIDFLPKNFEDIAEDRREAALQLRTKVRLIARRGTGIQRPSLSSLRTSPAMPAGAPKPKFFRSSSLLAGRAESTTQPTVSKVVASGKNYKCLAIGASTGGPVALQQVLSKIPANFAYPIFLVQHMPGTFTQAFAQRLNSHCKFPVKEAEQGDIAKPGHAYLAPGGKQMIMEGMGNQIRIVVTDAHQSDKVSYKPSVDLTFESLLSVYGGDVLGVILTGMGADGKEGCRKLKEKGATIWAQDKATCVVYGMPQAVAAANIAEKNIPLNDIADCILTEMGSR</sequence>
<dbReference type="InterPro" id="IPR008248">
    <property type="entry name" value="CheB-like"/>
</dbReference>
<evidence type="ECO:0000259" key="8">
    <source>
        <dbReference type="PROSITE" id="PS50122"/>
    </source>
</evidence>
<keyword evidence="1 4" id="KW-0145">Chemotaxis</keyword>
<dbReference type="PANTHER" id="PTHR42872">
    <property type="entry name" value="PROTEIN-GLUTAMATE METHYLESTERASE/PROTEIN-GLUTAMINE GLUTAMINASE"/>
    <property type="match status" value="1"/>
</dbReference>
<evidence type="ECO:0000256" key="4">
    <source>
        <dbReference type="HAMAP-Rule" id="MF_00099"/>
    </source>
</evidence>
<comment type="catalytic activity">
    <reaction evidence="3 4">
        <text>[protein]-L-glutamate 5-O-methyl ester + H2O = L-glutamyl-[protein] + methanol + H(+)</text>
        <dbReference type="Rhea" id="RHEA:23236"/>
        <dbReference type="Rhea" id="RHEA-COMP:10208"/>
        <dbReference type="Rhea" id="RHEA-COMP:10311"/>
        <dbReference type="ChEBI" id="CHEBI:15377"/>
        <dbReference type="ChEBI" id="CHEBI:15378"/>
        <dbReference type="ChEBI" id="CHEBI:17790"/>
        <dbReference type="ChEBI" id="CHEBI:29973"/>
        <dbReference type="ChEBI" id="CHEBI:82795"/>
        <dbReference type="EC" id="3.1.1.61"/>
    </reaction>
</comment>
<evidence type="ECO:0000256" key="3">
    <source>
        <dbReference type="ARBA" id="ARBA00048267"/>
    </source>
</evidence>
<dbReference type="SMART" id="SM00448">
    <property type="entry name" value="REC"/>
    <property type="match status" value="1"/>
</dbReference>
<dbReference type="Proteomes" id="UP000709336">
    <property type="component" value="Unassembled WGS sequence"/>
</dbReference>
<dbReference type="InterPro" id="IPR000673">
    <property type="entry name" value="Sig_transdc_resp-reg_Me-estase"/>
</dbReference>
<feature type="modified residue" description="4-aspartylphosphate" evidence="4 6">
    <location>
        <position position="55"/>
    </location>
</feature>
<evidence type="ECO:0000259" key="7">
    <source>
        <dbReference type="PROSITE" id="PS50110"/>
    </source>
</evidence>
<comment type="function">
    <text evidence="4">Involved in chemotaxis. Part of a chemotaxis signal transduction system that modulates chemotaxis in response to various stimuli. Catalyzes the demethylation of specific methylglutamate residues introduced into the chemoreceptors (methyl-accepting chemotaxis proteins or MCP) by CheR. Also mediates the irreversible deamidation of specific glutamine residues to glutamic acid.</text>
</comment>
<dbReference type="HAMAP" id="MF_00099">
    <property type="entry name" value="CheB_chemtxs"/>
    <property type="match status" value="1"/>
</dbReference>
<dbReference type="EC" id="3.1.1.61" evidence="4"/>
<evidence type="ECO:0000256" key="6">
    <source>
        <dbReference type="PROSITE-ProRule" id="PRU00169"/>
    </source>
</evidence>
<dbReference type="SUPFAM" id="SSF52172">
    <property type="entry name" value="CheY-like"/>
    <property type="match status" value="1"/>
</dbReference>
<reference evidence="9 10" key="1">
    <citation type="submission" date="2020-03" db="EMBL/GenBank/DDBJ databases">
        <title>Alteromonas ponticola sp. nov., isolated from seawater.</title>
        <authorList>
            <person name="Yoon J.-H."/>
            <person name="Kim Y.-O."/>
        </authorList>
    </citation>
    <scope>NUCLEOTIDE SEQUENCE [LARGE SCALE GENOMIC DNA]</scope>
    <source>
        <strain evidence="9 10">MYP5</strain>
    </source>
</reference>
<dbReference type="EC" id="3.5.1.44" evidence="4"/>
<keyword evidence="4" id="KW-0963">Cytoplasm</keyword>
<comment type="PTM">
    <text evidence="4">Phosphorylated by CheA. Phosphorylation of the N-terminal regulatory domain activates the methylesterase activity.</text>
</comment>
<dbReference type="InterPro" id="IPR001789">
    <property type="entry name" value="Sig_transdc_resp-reg_receiver"/>
</dbReference>
<evidence type="ECO:0000256" key="2">
    <source>
        <dbReference type="ARBA" id="ARBA00022801"/>
    </source>
</evidence>
<comment type="caution">
    <text evidence="9">The sequence shown here is derived from an EMBL/GenBank/DDBJ whole genome shotgun (WGS) entry which is preliminary data.</text>
</comment>
<evidence type="ECO:0000313" key="10">
    <source>
        <dbReference type="Proteomes" id="UP000709336"/>
    </source>
</evidence>
<organism evidence="9 10">
    <name type="scientific">Alteromonas ponticola</name>
    <dbReference type="NCBI Taxonomy" id="2720613"/>
    <lineage>
        <taxon>Bacteria</taxon>
        <taxon>Pseudomonadati</taxon>
        <taxon>Pseudomonadota</taxon>
        <taxon>Gammaproteobacteria</taxon>
        <taxon>Alteromonadales</taxon>
        <taxon>Alteromonadaceae</taxon>
        <taxon>Alteromonas/Salinimonas group</taxon>
        <taxon>Alteromonas</taxon>
    </lineage>
</organism>
<feature type="active site" evidence="4 5">
    <location>
        <position position="321"/>
    </location>
</feature>
<feature type="domain" description="Response regulatory" evidence="7">
    <location>
        <begin position="4"/>
        <end position="121"/>
    </location>
</feature>
<feature type="active site" evidence="4 5">
    <location>
        <position position="196"/>
    </location>
</feature>
<dbReference type="SUPFAM" id="SSF52738">
    <property type="entry name" value="Methylesterase CheB, C-terminal domain"/>
    <property type="match status" value="1"/>
</dbReference>
<dbReference type="InterPro" id="IPR035909">
    <property type="entry name" value="CheB_C"/>
</dbReference>
<evidence type="ECO:0000313" key="9">
    <source>
        <dbReference type="EMBL" id="NMH59607.1"/>
    </source>
</evidence>
<comment type="catalytic activity">
    <reaction evidence="4">
        <text>L-glutaminyl-[protein] + H2O = L-glutamyl-[protein] + NH4(+)</text>
        <dbReference type="Rhea" id="RHEA:16441"/>
        <dbReference type="Rhea" id="RHEA-COMP:10207"/>
        <dbReference type="Rhea" id="RHEA-COMP:10208"/>
        <dbReference type="ChEBI" id="CHEBI:15377"/>
        <dbReference type="ChEBI" id="CHEBI:28938"/>
        <dbReference type="ChEBI" id="CHEBI:29973"/>
        <dbReference type="ChEBI" id="CHEBI:30011"/>
        <dbReference type="EC" id="3.5.1.44"/>
    </reaction>
</comment>
<accession>A0ABX1R293</accession>
<keyword evidence="2 4" id="KW-0378">Hydrolase</keyword>
<gene>
    <name evidence="4" type="primary">cheB</name>
    <name evidence="9" type="ORF">HCJ96_06235</name>
</gene>
<proteinExistence type="inferred from homology"/>
<dbReference type="InterPro" id="IPR011006">
    <property type="entry name" value="CheY-like_superfamily"/>
</dbReference>
<name>A0ABX1R293_9ALTE</name>
<keyword evidence="4 6" id="KW-0597">Phosphoprotein</keyword>